<evidence type="ECO:0000313" key="3">
    <source>
        <dbReference type="EMBL" id="KDN85351.1"/>
    </source>
</evidence>
<keyword evidence="4" id="KW-1185">Reference proteome</keyword>
<evidence type="ECO:0000256" key="2">
    <source>
        <dbReference type="SAM" id="Phobius"/>
    </source>
</evidence>
<keyword evidence="2" id="KW-1133">Transmembrane helix</keyword>
<feature type="transmembrane region" description="Helical" evidence="2">
    <location>
        <begin position="25"/>
        <end position="42"/>
    </location>
</feature>
<keyword evidence="2" id="KW-0812">Transmembrane</keyword>
<proteinExistence type="predicted"/>
<keyword evidence="2" id="KW-0472">Membrane</keyword>
<name>A0A066Z4S6_9ACTN</name>
<dbReference type="PATRIC" id="fig|1348663.4.peg.2819"/>
<feature type="compositionally biased region" description="Pro residues" evidence="1">
    <location>
        <begin position="74"/>
        <end position="83"/>
    </location>
</feature>
<reference evidence="3 4" key="1">
    <citation type="submission" date="2014-05" db="EMBL/GenBank/DDBJ databases">
        <title>Draft Genome Sequence of Kitasatospora cheerisanensis KCTC 2395.</title>
        <authorList>
            <person name="Nam D.H."/>
        </authorList>
    </citation>
    <scope>NUCLEOTIDE SEQUENCE [LARGE SCALE GENOMIC DNA]</scope>
    <source>
        <strain evidence="3 4">KCTC 2395</strain>
    </source>
</reference>
<comment type="caution">
    <text evidence="3">The sequence shown here is derived from an EMBL/GenBank/DDBJ whole genome shotgun (WGS) entry which is preliminary data.</text>
</comment>
<evidence type="ECO:0000256" key="1">
    <source>
        <dbReference type="SAM" id="MobiDB-lite"/>
    </source>
</evidence>
<accession>A0A066Z4S6</accession>
<protein>
    <submittedName>
        <fullName evidence="3">Uncharacterized protein</fullName>
    </submittedName>
</protein>
<sequence length="92" mass="9341">MLVTPLLLVLLRVLTGDLPAGPGAVTTAAVLLLTCAVTLALGPARLPVAGNPAAIHAAALRRRAYRTAYLPRATRPPGPPRPRAPGRAPAAA</sequence>
<dbReference type="AlphaFoldDB" id="A0A066Z4S6"/>
<dbReference type="RefSeq" id="WP_035863024.1">
    <property type="nucleotide sequence ID" value="NZ_KK853997.1"/>
</dbReference>
<evidence type="ECO:0000313" key="4">
    <source>
        <dbReference type="Proteomes" id="UP000027178"/>
    </source>
</evidence>
<dbReference type="HOGENOM" id="CLU_2409376_0_0_11"/>
<gene>
    <name evidence="3" type="ORF">KCH_29320</name>
</gene>
<dbReference type="Proteomes" id="UP000027178">
    <property type="component" value="Unassembled WGS sequence"/>
</dbReference>
<organism evidence="3 4">
    <name type="scientific">Kitasatospora cheerisanensis KCTC 2395</name>
    <dbReference type="NCBI Taxonomy" id="1348663"/>
    <lineage>
        <taxon>Bacteria</taxon>
        <taxon>Bacillati</taxon>
        <taxon>Actinomycetota</taxon>
        <taxon>Actinomycetes</taxon>
        <taxon>Kitasatosporales</taxon>
        <taxon>Streptomycetaceae</taxon>
        <taxon>Kitasatospora</taxon>
    </lineage>
</organism>
<dbReference type="EMBL" id="JNBY01000085">
    <property type="protein sequence ID" value="KDN85351.1"/>
    <property type="molecule type" value="Genomic_DNA"/>
</dbReference>
<feature type="region of interest" description="Disordered" evidence="1">
    <location>
        <begin position="70"/>
        <end position="92"/>
    </location>
</feature>